<dbReference type="Proteomes" id="UP001234297">
    <property type="component" value="Chromosome 9"/>
</dbReference>
<proteinExistence type="predicted"/>
<dbReference type="EMBL" id="CM056817">
    <property type="protein sequence ID" value="KAJ8619862.1"/>
    <property type="molecule type" value="Genomic_DNA"/>
</dbReference>
<sequence>MGTTGERDLTSLTPNGASKEPISARTHLAFTLFPESLTHRHLLSAASPDPSSPSPSPSHPLDPPIIFSSPPPQCLILRRNAPNTIAHHSLHLPRSGNSHHSSFSTPSQSSSQRQQPSLAIFIALSIFIFFVGRGLGIEGLELGKGIDAKKMEVEHIGDATKCGASATEPSQQKQQTTNDTENSGVKEGLTELKAHLARICAAMKYVRGSPQREQRFKKCVEMEGLACSKSMILDEPTQWNSTYLMLDIAMKYQKAFERLEEDDPLFVSEVADFGGPPTLKDWEEAHFLSQFFKRFYNATICLSGSLYVTAHLYFTEIYAIESFLYDMSLRLEDSLSNMAKKMMVKFEKYWGRIEKVNMMLVVAVVLDPRLKLDYVKFSYSEILTSDAAEELTKKVRNALYRLYEDWLRDSAVSIDVEENIEEIKAIESEVVNQCVDPTPPHLSICATMQLNVLNFSVGESQMQKPQPSPNKMDQPSLEPDWTKATWTHIAWVATGCTLVLLSLARSAIMSAKSDMWLEPLLASLLGYVLADLATGIFHWSVDNYGDINTPIFGGVIDSFQGHHDAPWSITERDVANNLHELGRGATTGLLIAHLLSNDATVHAFVSVFGACGMFCQQFHAWSHTPKKALPKLVLALQDMGVLISRKDHALHHQQPFNSNYCIVSGIWNQFLDEYKVCEGMEMVVFYLTGVRPRSWMERKRVD</sequence>
<reference evidence="1 2" key="1">
    <citation type="journal article" date="2022" name="Hortic Res">
        <title>A haplotype resolved chromosomal level avocado genome allows analysis of novel avocado genes.</title>
        <authorList>
            <person name="Nath O."/>
            <person name="Fletcher S.J."/>
            <person name="Hayward A."/>
            <person name="Shaw L.M."/>
            <person name="Masouleh A.K."/>
            <person name="Furtado A."/>
            <person name="Henry R.J."/>
            <person name="Mitter N."/>
        </authorList>
    </citation>
    <scope>NUCLEOTIDE SEQUENCE [LARGE SCALE GENOMIC DNA]</scope>
    <source>
        <strain evidence="2">cv. Hass</strain>
    </source>
</reference>
<keyword evidence="2" id="KW-1185">Reference proteome</keyword>
<name>A0ACC2KFV6_PERAE</name>
<accession>A0ACC2KFV6</accession>
<protein>
    <submittedName>
        <fullName evidence="1">Uncharacterized protein</fullName>
    </submittedName>
</protein>
<organism evidence="1 2">
    <name type="scientific">Persea americana</name>
    <name type="common">Avocado</name>
    <dbReference type="NCBI Taxonomy" id="3435"/>
    <lineage>
        <taxon>Eukaryota</taxon>
        <taxon>Viridiplantae</taxon>
        <taxon>Streptophyta</taxon>
        <taxon>Embryophyta</taxon>
        <taxon>Tracheophyta</taxon>
        <taxon>Spermatophyta</taxon>
        <taxon>Magnoliopsida</taxon>
        <taxon>Magnoliidae</taxon>
        <taxon>Laurales</taxon>
        <taxon>Lauraceae</taxon>
        <taxon>Persea</taxon>
    </lineage>
</organism>
<gene>
    <name evidence="1" type="ORF">MRB53_028391</name>
</gene>
<comment type="caution">
    <text evidence="1">The sequence shown here is derived from an EMBL/GenBank/DDBJ whole genome shotgun (WGS) entry which is preliminary data.</text>
</comment>
<evidence type="ECO:0000313" key="2">
    <source>
        <dbReference type="Proteomes" id="UP001234297"/>
    </source>
</evidence>
<evidence type="ECO:0000313" key="1">
    <source>
        <dbReference type="EMBL" id="KAJ8619862.1"/>
    </source>
</evidence>